<comment type="caution">
    <text evidence="1">The sequence shown here is derived from an EMBL/GenBank/DDBJ whole genome shotgun (WGS) entry which is preliminary data.</text>
</comment>
<organism evidence="1 2">
    <name type="scientific">Rhododendron molle</name>
    <name type="common">Chinese azalea</name>
    <name type="synonym">Azalea mollis</name>
    <dbReference type="NCBI Taxonomy" id="49168"/>
    <lineage>
        <taxon>Eukaryota</taxon>
        <taxon>Viridiplantae</taxon>
        <taxon>Streptophyta</taxon>
        <taxon>Embryophyta</taxon>
        <taxon>Tracheophyta</taxon>
        <taxon>Spermatophyta</taxon>
        <taxon>Magnoliopsida</taxon>
        <taxon>eudicotyledons</taxon>
        <taxon>Gunneridae</taxon>
        <taxon>Pentapetalae</taxon>
        <taxon>asterids</taxon>
        <taxon>Ericales</taxon>
        <taxon>Ericaceae</taxon>
        <taxon>Ericoideae</taxon>
        <taxon>Rhodoreae</taxon>
        <taxon>Rhododendron</taxon>
    </lineage>
</organism>
<dbReference type="Proteomes" id="UP001062846">
    <property type="component" value="Chromosome 12"/>
</dbReference>
<dbReference type="EMBL" id="CM046399">
    <property type="protein sequence ID" value="KAI8527518.1"/>
    <property type="molecule type" value="Genomic_DNA"/>
</dbReference>
<accession>A0ACC0LH84</accession>
<name>A0ACC0LH84_RHOML</name>
<evidence type="ECO:0000313" key="1">
    <source>
        <dbReference type="EMBL" id="KAI8527518.1"/>
    </source>
</evidence>
<sequence length="230" mass="25809">MAAVVVVLCLVTFLAMAGHSTATYCICKDGLSDSVLQKDIDYACANGADCSHILQNGSCYNPVTVKDHCNYAVNSYYQRKNQVSGSCDFSGTATTTQAVPNQISGCVYPSSPSLKPVCPYVLDKSLKHCRKHKYNPKNQPIYKPKYPNNWNNPFYYYSLNFRAQPNHRKWKHNQHRQQGHCDYSPPKNTLVLVSHSNPVALWPLVCEGLIDLRLRFRHCSLGKACASSEE</sequence>
<reference evidence="1" key="1">
    <citation type="submission" date="2022-02" db="EMBL/GenBank/DDBJ databases">
        <title>Plant Genome Project.</title>
        <authorList>
            <person name="Zhang R.-G."/>
        </authorList>
    </citation>
    <scope>NUCLEOTIDE SEQUENCE</scope>
    <source>
        <strain evidence="1">AT1</strain>
    </source>
</reference>
<gene>
    <name evidence="1" type="ORF">RHMOL_Rhmol12G0081800</name>
</gene>
<evidence type="ECO:0000313" key="2">
    <source>
        <dbReference type="Proteomes" id="UP001062846"/>
    </source>
</evidence>
<proteinExistence type="predicted"/>
<protein>
    <submittedName>
        <fullName evidence="1">Uncharacterized protein</fullName>
    </submittedName>
</protein>
<keyword evidence="2" id="KW-1185">Reference proteome</keyword>